<evidence type="ECO:0000313" key="3">
    <source>
        <dbReference type="EMBL" id="NIZ59368.1"/>
    </source>
</evidence>
<dbReference type="SUPFAM" id="SSF47729">
    <property type="entry name" value="IHF-like DNA-binding proteins"/>
    <property type="match status" value="1"/>
</dbReference>
<dbReference type="InterPro" id="IPR010992">
    <property type="entry name" value="IHF-like_DNA-bd_dom_sf"/>
</dbReference>
<reference evidence="3 4" key="1">
    <citation type="submission" date="2018-05" db="EMBL/GenBank/DDBJ databases">
        <authorList>
            <person name="Zhang Y.-J."/>
        </authorList>
    </citation>
    <scope>NUCLEOTIDE SEQUENCE [LARGE SCALE GENOMIC DNA]</scope>
    <source>
        <strain evidence="3 4">CY04</strain>
    </source>
</reference>
<evidence type="ECO:0000256" key="2">
    <source>
        <dbReference type="ARBA" id="ARBA00023125"/>
    </source>
</evidence>
<dbReference type="GO" id="GO:0003677">
    <property type="term" value="F:DNA binding"/>
    <property type="evidence" value="ECO:0007669"/>
    <property type="project" value="UniProtKB-KW"/>
</dbReference>
<name>A0ABX0W333_9RHOB</name>
<accession>A0ABX0W333</accession>
<dbReference type="Pfam" id="PF00216">
    <property type="entry name" value="Bac_DNA_binding"/>
    <property type="match status" value="1"/>
</dbReference>
<gene>
    <name evidence="3" type="ORF">DL239_00100</name>
</gene>
<sequence>MRKKELIDLVVERSGIKKKDAKPVVEAMLAVLGETIGGGRELNMQPLGKLRINRSVERSNGRIIVCKFRQSTATSENTDVAEKNAIPPLAEGEV</sequence>
<dbReference type="Gene3D" id="4.10.520.10">
    <property type="entry name" value="IHF-like DNA-binding proteins"/>
    <property type="match status" value="1"/>
</dbReference>
<comment type="caution">
    <text evidence="3">The sequence shown here is derived from an EMBL/GenBank/DDBJ whole genome shotgun (WGS) entry which is preliminary data.</text>
</comment>
<dbReference type="InterPro" id="IPR000119">
    <property type="entry name" value="Hist_DNA-bd"/>
</dbReference>
<proteinExistence type="inferred from homology"/>
<evidence type="ECO:0000313" key="4">
    <source>
        <dbReference type="Proteomes" id="UP001429564"/>
    </source>
</evidence>
<organism evidence="3 4">
    <name type="scientific">Parasedimentitalea denitrificans</name>
    <dbReference type="NCBI Taxonomy" id="2211118"/>
    <lineage>
        <taxon>Bacteria</taxon>
        <taxon>Pseudomonadati</taxon>
        <taxon>Pseudomonadota</taxon>
        <taxon>Alphaproteobacteria</taxon>
        <taxon>Rhodobacterales</taxon>
        <taxon>Paracoccaceae</taxon>
        <taxon>Parasedimentitalea</taxon>
    </lineage>
</organism>
<keyword evidence="4" id="KW-1185">Reference proteome</keyword>
<dbReference type="EMBL" id="QHLQ01000001">
    <property type="protein sequence ID" value="NIZ59368.1"/>
    <property type="molecule type" value="Genomic_DNA"/>
</dbReference>
<evidence type="ECO:0000256" key="1">
    <source>
        <dbReference type="ARBA" id="ARBA00010529"/>
    </source>
</evidence>
<comment type="similarity">
    <text evidence="1">Belongs to the bacterial histone-like protein family.</text>
</comment>
<dbReference type="Proteomes" id="UP001429564">
    <property type="component" value="Unassembled WGS sequence"/>
</dbReference>
<keyword evidence="2 3" id="KW-0238">DNA-binding</keyword>
<protein>
    <submittedName>
        <fullName evidence="3">DNA-binding protein</fullName>
    </submittedName>
</protein>